<name>A0A0R1M9Z9_9LACO</name>
<dbReference type="EMBL" id="AZDX01000052">
    <property type="protein sequence ID" value="KRL04924.1"/>
    <property type="molecule type" value="Genomic_DNA"/>
</dbReference>
<comment type="similarity">
    <text evidence="1">Belongs to the DNA polymerase type-Y family.</text>
</comment>
<dbReference type="CDD" id="cd01700">
    <property type="entry name" value="PolY_Pol_V_umuC"/>
    <property type="match status" value="1"/>
</dbReference>
<dbReference type="InterPro" id="IPR001126">
    <property type="entry name" value="UmuC"/>
</dbReference>
<dbReference type="PATRIC" id="fig|1423759.3.peg.1805"/>
<keyword evidence="5" id="KW-0239">DNA-directed DNA polymerase</keyword>
<dbReference type="GO" id="GO:0006281">
    <property type="term" value="P:DNA repair"/>
    <property type="evidence" value="ECO:0007669"/>
    <property type="project" value="InterPro"/>
</dbReference>
<organism evidence="7 8">
    <name type="scientific">Liquorilactobacillus hordei DSM 19519</name>
    <dbReference type="NCBI Taxonomy" id="1423759"/>
    <lineage>
        <taxon>Bacteria</taxon>
        <taxon>Bacillati</taxon>
        <taxon>Bacillota</taxon>
        <taxon>Bacilli</taxon>
        <taxon>Lactobacillales</taxon>
        <taxon>Lactobacillaceae</taxon>
        <taxon>Liquorilactobacillus</taxon>
    </lineage>
</organism>
<evidence type="ECO:0000256" key="3">
    <source>
        <dbReference type="ARBA" id="ARBA00022695"/>
    </source>
</evidence>
<dbReference type="GO" id="GO:0006260">
    <property type="term" value="P:DNA replication"/>
    <property type="evidence" value="ECO:0007669"/>
    <property type="project" value="UniProtKB-KW"/>
</dbReference>
<dbReference type="STRING" id="1423759.FC92_GL001727"/>
<evidence type="ECO:0000313" key="8">
    <source>
        <dbReference type="Proteomes" id="UP000051448"/>
    </source>
</evidence>
<evidence type="ECO:0000256" key="4">
    <source>
        <dbReference type="ARBA" id="ARBA00022705"/>
    </source>
</evidence>
<dbReference type="PROSITE" id="PS50173">
    <property type="entry name" value="UMUC"/>
    <property type="match status" value="1"/>
</dbReference>
<dbReference type="Gene3D" id="3.30.70.270">
    <property type="match status" value="1"/>
</dbReference>
<keyword evidence="2" id="KW-0515">Mutator protein</keyword>
<keyword evidence="5" id="KW-0808">Transferase</keyword>
<dbReference type="Proteomes" id="UP000051448">
    <property type="component" value="Unassembled WGS sequence"/>
</dbReference>
<dbReference type="InterPro" id="IPR050116">
    <property type="entry name" value="DNA_polymerase-Y"/>
</dbReference>
<reference evidence="7 8" key="1">
    <citation type="journal article" date="2015" name="Genome Announc.">
        <title>Expanding the biotechnology potential of lactobacilli through comparative genomics of 213 strains and associated genera.</title>
        <authorList>
            <person name="Sun Z."/>
            <person name="Harris H.M."/>
            <person name="McCann A."/>
            <person name="Guo C."/>
            <person name="Argimon S."/>
            <person name="Zhang W."/>
            <person name="Yang X."/>
            <person name="Jeffery I.B."/>
            <person name="Cooney J.C."/>
            <person name="Kagawa T.F."/>
            <person name="Liu W."/>
            <person name="Song Y."/>
            <person name="Salvetti E."/>
            <person name="Wrobel A."/>
            <person name="Rasinkangas P."/>
            <person name="Parkhill J."/>
            <person name="Rea M.C."/>
            <person name="O'Sullivan O."/>
            <person name="Ritari J."/>
            <person name="Douillard F.P."/>
            <person name="Paul Ross R."/>
            <person name="Yang R."/>
            <person name="Briner A.E."/>
            <person name="Felis G.E."/>
            <person name="de Vos W.M."/>
            <person name="Barrangou R."/>
            <person name="Klaenhammer T.R."/>
            <person name="Caufield P.W."/>
            <person name="Cui Y."/>
            <person name="Zhang H."/>
            <person name="O'Toole P.W."/>
        </authorList>
    </citation>
    <scope>NUCLEOTIDE SEQUENCE [LARGE SCALE GENOMIC DNA]</scope>
    <source>
        <strain evidence="7 8">DSM 19519</strain>
    </source>
</reference>
<dbReference type="GO" id="GO:0009432">
    <property type="term" value="P:SOS response"/>
    <property type="evidence" value="ECO:0007669"/>
    <property type="project" value="TreeGrafter"/>
</dbReference>
<evidence type="ECO:0000256" key="1">
    <source>
        <dbReference type="ARBA" id="ARBA00010945"/>
    </source>
</evidence>
<gene>
    <name evidence="7" type="ORF">FC92_GL001727</name>
</gene>
<dbReference type="GO" id="GO:0003887">
    <property type="term" value="F:DNA-directed DNA polymerase activity"/>
    <property type="evidence" value="ECO:0007669"/>
    <property type="project" value="UniProtKB-KW"/>
</dbReference>
<evidence type="ECO:0000256" key="2">
    <source>
        <dbReference type="ARBA" id="ARBA00022457"/>
    </source>
</evidence>
<dbReference type="AlphaFoldDB" id="A0A0R1M9Z9"/>
<dbReference type="GO" id="GO:0042276">
    <property type="term" value="P:error-prone translesion synthesis"/>
    <property type="evidence" value="ECO:0007669"/>
    <property type="project" value="TreeGrafter"/>
</dbReference>
<dbReference type="Gene3D" id="1.10.150.20">
    <property type="entry name" value="5' to 3' exonuclease, C-terminal subdomain"/>
    <property type="match status" value="1"/>
</dbReference>
<dbReference type="InterPro" id="IPR043502">
    <property type="entry name" value="DNA/RNA_pol_sf"/>
</dbReference>
<dbReference type="OrthoDB" id="9808813at2"/>
<evidence type="ECO:0000259" key="6">
    <source>
        <dbReference type="PROSITE" id="PS50173"/>
    </source>
</evidence>
<dbReference type="SUPFAM" id="SSF100879">
    <property type="entry name" value="Lesion bypass DNA polymerase (Y-family), little finger domain"/>
    <property type="match status" value="1"/>
</dbReference>
<dbReference type="GO" id="GO:0003684">
    <property type="term" value="F:damaged DNA binding"/>
    <property type="evidence" value="ECO:0007669"/>
    <property type="project" value="InterPro"/>
</dbReference>
<dbReference type="PANTHER" id="PTHR11076">
    <property type="entry name" value="DNA REPAIR POLYMERASE UMUC / TRANSFERASE FAMILY MEMBER"/>
    <property type="match status" value="1"/>
</dbReference>
<accession>A0A0R1M9Z9</accession>
<keyword evidence="8" id="KW-1185">Reference proteome</keyword>
<dbReference type="InterPro" id="IPR017961">
    <property type="entry name" value="DNA_pol_Y-fam_little_finger"/>
</dbReference>
<dbReference type="InterPro" id="IPR043128">
    <property type="entry name" value="Rev_trsase/Diguanyl_cyclase"/>
</dbReference>
<evidence type="ECO:0000256" key="5">
    <source>
        <dbReference type="ARBA" id="ARBA00022932"/>
    </source>
</evidence>
<proteinExistence type="inferred from homology"/>
<dbReference type="Pfam" id="PF00817">
    <property type="entry name" value="IMS"/>
    <property type="match status" value="1"/>
</dbReference>
<protein>
    <submittedName>
        <fullName evidence="7">ImpB MucB SamB family protein UvrX</fullName>
    </submittedName>
</protein>
<dbReference type="InterPro" id="IPR036775">
    <property type="entry name" value="DNA_pol_Y-fam_lit_finger_sf"/>
</dbReference>
<dbReference type="Gene3D" id="3.30.1490.100">
    <property type="entry name" value="DNA polymerase, Y-family, little finger domain"/>
    <property type="match status" value="1"/>
</dbReference>
<dbReference type="SUPFAM" id="SSF56672">
    <property type="entry name" value="DNA/RNA polymerases"/>
    <property type="match status" value="1"/>
</dbReference>
<sequence>MNYQDEPHGVFFMIDNKSFYASVESIQRGLNPLKSVLVVMSEQKNTNGGLVLSSSPSAKLLFNIKNVDRRYDLPDDPRLLVVPPRMNLYINKNLLINKIFNRFVAETDLYPYSIDESILDLTHSWKLFGSSPLEVAQLIQQTVRKETGLYTTIGIGENPIQAKLALDIYAKKSASLISEVNYETFGAKFWNINELTSFWSIGKRTAKRLKSLDINNLFDLAHTNPFRLKKELGIIGTQLFALAWGIDRSKLSEFLNVQNPSIGNSQVLPRDYIKGSEIEVVIKEIGQQVAARVRHSGKVVGCVHLRIGFSLSNIEHNYSGFAHELKILPTDDNQLLIEQLLFIFHSFWQGEPVRHISVSYSQLSPKIGDQLNLFENTDSQLKKIVFNRLIDQIREQFGIEAIMYANSLLKGGTFIQRQSLVGGHNGGNSFE</sequence>
<comment type="caution">
    <text evidence="7">The sequence shown here is derived from an EMBL/GenBank/DDBJ whole genome shotgun (WGS) entry which is preliminary data.</text>
</comment>
<evidence type="ECO:0000313" key="7">
    <source>
        <dbReference type="EMBL" id="KRL04924.1"/>
    </source>
</evidence>
<dbReference type="GeneID" id="98310947"/>
<dbReference type="RefSeq" id="WP_057870277.1">
    <property type="nucleotide sequence ID" value="NZ_AZDX01000052.1"/>
</dbReference>
<keyword evidence="3" id="KW-0548">Nucleotidyltransferase</keyword>
<dbReference type="PANTHER" id="PTHR11076:SF35">
    <property type="entry name" value="DNA REPAIR PROTEIN HOMOLOG YOBH"/>
    <property type="match status" value="1"/>
</dbReference>
<dbReference type="GO" id="GO:0005829">
    <property type="term" value="C:cytosol"/>
    <property type="evidence" value="ECO:0007669"/>
    <property type="project" value="TreeGrafter"/>
</dbReference>
<dbReference type="Pfam" id="PF11799">
    <property type="entry name" value="IMS_C"/>
    <property type="match status" value="1"/>
</dbReference>
<dbReference type="Gene3D" id="3.40.1170.60">
    <property type="match status" value="1"/>
</dbReference>
<feature type="domain" description="UmuC" evidence="6">
    <location>
        <begin position="11"/>
        <end position="202"/>
    </location>
</feature>
<keyword evidence="4" id="KW-0235">DNA replication</keyword>